<dbReference type="SUPFAM" id="SSF109604">
    <property type="entry name" value="HD-domain/PDEase-like"/>
    <property type="match status" value="1"/>
</dbReference>
<evidence type="ECO:0000313" key="2">
    <source>
        <dbReference type="EMBL" id="OBS03354.1"/>
    </source>
</evidence>
<dbReference type="Pfam" id="PF01966">
    <property type="entry name" value="HD"/>
    <property type="match status" value="1"/>
</dbReference>
<evidence type="ECO:0000259" key="1">
    <source>
        <dbReference type="Pfam" id="PF01966"/>
    </source>
</evidence>
<dbReference type="RefSeq" id="WP_065132527.1">
    <property type="nucleotide sequence ID" value="NZ_MAEM01000078.1"/>
</dbReference>
<dbReference type="CDD" id="cd00077">
    <property type="entry name" value="HDc"/>
    <property type="match status" value="1"/>
</dbReference>
<gene>
    <name evidence="2" type="ORF">A9W98_09940</name>
</gene>
<keyword evidence="2" id="KW-0378">Hydrolase</keyword>
<feature type="domain" description="HD" evidence="1">
    <location>
        <begin position="23"/>
        <end position="99"/>
    </location>
</feature>
<reference evidence="2 3" key="1">
    <citation type="submission" date="2016-06" db="EMBL/GenBank/DDBJ databases">
        <authorList>
            <person name="Kjaerup R.B."/>
            <person name="Dalgaard T.S."/>
            <person name="Juul-Madsen H.R."/>
        </authorList>
    </citation>
    <scope>NUCLEOTIDE SEQUENCE [LARGE SCALE GENOMIC DNA]</scope>
    <source>
        <strain evidence="2 3">1245752.6</strain>
    </source>
</reference>
<dbReference type="GO" id="GO:0016787">
    <property type="term" value="F:hydrolase activity"/>
    <property type="evidence" value="ECO:0007669"/>
    <property type="project" value="UniProtKB-KW"/>
</dbReference>
<dbReference type="Proteomes" id="UP000093757">
    <property type="component" value="Unassembled WGS sequence"/>
</dbReference>
<name>A0A1A6BMC0_MYCGO</name>
<comment type="caution">
    <text evidence="2">The sequence shown here is derived from an EMBL/GenBank/DDBJ whole genome shotgun (WGS) entry which is preliminary data.</text>
</comment>
<accession>A0A1A6BMC0</accession>
<dbReference type="AlphaFoldDB" id="A0A1A6BMC0"/>
<proteinExistence type="predicted"/>
<dbReference type="Gene3D" id="1.10.3210.10">
    <property type="entry name" value="Hypothetical protein af1432"/>
    <property type="match status" value="1"/>
</dbReference>
<sequence>MAGVLAERARVVAEARLEPLATRLAHVRGVAAAAERLVSRIDPLEADALIAAAWLHDVGYAPSLCATGFHPVDGAVFVRAKNFPPLVVSLVAYHTGAVFEARERGLSDVLAEFPQPPDFLLDLLTCADMTTGPDGSPMRPDDRISEILSRYPGEDPVHRAIERSAPTLLAAAARVEVLAQQATSGAE</sequence>
<protein>
    <submittedName>
        <fullName evidence="2">Metal-dependent phosphohydrolase</fullName>
    </submittedName>
</protein>
<evidence type="ECO:0000313" key="3">
    <source>
        <dbReference type="Proteomes" id="UP000093757"/>
    </source>
</evidence>
<dbReference type="OrthoDB" id="2989229at2"/>
<organism evidence="2 3">
    <name type="scientific">Mycobacterium gordonae</name>
    <dbReference type="NCBI Taxonomy" id="1778"/>
    <lineage>
        <taxon>Bacteria</taxon>
        <taxon>Bacillati</taxon>
        <taxon>Actinomycetota</taxon>
        <taxon>Actinomycetes</taxon>
        <taxon>Mycobacteriales</taxon>
        <taxon>Mycobacteriaceae</taxon>
        <taxon>Mycobacterium</taxon>
    </lineage>
</organism>
<dbReference type="InterPro" id="IPR006674">
    <property type="entry name" value="HD_domain"/>
</dbReference>
<dbReference type="InterPro" id="IPR003607">
    <property type="entry name" value="HD/PDEase_dom"/>
</dbReference>
<dbReference type="EMBL" id="MAEM01000078">
    <property type="protein sequence ID" value="OBS03354.1"/>
    <property type="molecule type" value="Genomic_DNA"/>
</dbReference>